<comment type="caution">
    <text evidence="2">The sequence shown here is derived from an EMBL/GenBank/DDBJ whole genome shotgun (WGS) entry which is preliminary data.</text>
</comment>
<evidence type="ECO:0000313" key="3">
    <source>
        <dbReference type="Proteomes" id="UP001518925"/>
    </source>
</evidence>
<keyword evidence="1" id="KW-0732">Signal</keyword>
<feature type="signal peptide" evidence="1">
    <location>
        <begin position="1"/>
        <end position="24"/>
    </location>
</feature>
<proteinExistence type="predicted"/>
<gene>
    <name evidence="2" type="ORF">JR050_03290</name>
</gene>
<sequence>MKKLLLPVIAAVAVLLSIPSQSNAAYDASWDWKISLNTKSILNIKPSGFTGDATFQLQEGVHNTLKTTSGVELDHSYIWIEVNGVKILAIDPIKPIF</sequence>
<evidence type="ECO:0000256" key="1">
    <source>
        <dbReference type="SAM" id="SignalP"/>
    </source>
</evidence>
<accession>A0ABS2DE09</accession>
<organism evidence="2 3">
    <name type="scientific">Bacillus suaedaesalsae</name>
    <dbReference type="NCBI Taxonomy" id="2810349"/>
    <lineage>
        <taxon>Bacteria</taxon>
        <taxon>Bacillati</taxon>
        <taxon>Bacillota</taxon>
        <taxon>Bacilli</taxon>
        <taxon>Bacillales</taxon>
        <taxon>Bacillaceae</taxon>
        <taxon>Bacillus</taxon>
    </lineage>
</organism>
<dbReference type="RefSeq" id="WP_204202093.1">
    <property type="nucleotide sequence ID" value="NZ_JAFELM010000016.1"/>
</dbReference>
<dbReference type="Proteomes" id="UP001518925">
    <property type="component" value="Unassembled WGS sequence"/>
</dbReference>
<name>A0ABS2DE09_9BACI</name>
<protein>
    <submittedName>
        <fullName evidence="2">Uncharacterized protein</fullName>
    </submittedName>
</protein>
<dbReference type="EMBL" id="JAFELM010000016">
    <property type="protein sequence ID" value="MBM6616703.1"/>
    <property type="molecule type" value="Genomic_DNA"/>
</dbReference>
<evidence type="ECO:0000313" key="2">
    <source>
        <dbReference type="EMBL" id="MBM6616703.1"/>
    </source>
</evidence>
<reference evidence="2 3" key="1">
    <citation type="submission" date="2021-02" db="EMBL/GenBank/DDBJ databases">
        <title>Bacillus sp. RD4P76, an endophyte from a halophyte.</title>
        <authorList>
            <person name="Sun J.-Q."/>
        </authorList>
    </citation>
    <scope>NUCLEOTIDE SEQUENCE [LARGE SCALE GENOMIC DNA]</scope>
    <source>
        <strain evidence="2 3">RD4P76</strain>
    </source>
</reference>
<keyword evidence="3" id="KW-1185">Reference proteome</keyword>
<feature type="chain" id="PRO_5045991699" evidence="1">
    <location>
        <begin position="25"/>
        <end position="97"/>
    </location>
</feature>